<proteinExistence type="predicted"/>
<evidence type="ECO:0008006" key="4">
    <source>
        <dbReference type="Google" id="ProtNLM"/>
    </source>
</evidence>
<evidence type="ECO:0000256" key="1">
    <source>
        <dbReference type="SAM" id="SignalP"/>
    </source>
</evidence>
<keyword evidence="3" id="KW-1185">Reference proteome</keyword>
<name>K0SI96_THAOC</name>
<dbReference type="AlphaFoldDB" id="K0SI96"/>
<keyword evidence="1" id="KW-0732">Signal</keyword>
<dbReference type="OMA" id="ANMNERA"/>
<evidence type="ECO:0000313" key="3">
    <source>
        <dbReference type="Proteomes" id="UP000266841"/>
    </source>
</evidence>
<comment type="caution">
    <text evidence="2">The sequence shown here is derived from an EMBL/GenBank/DDBJ whole genome shotgun (WGS) entry which is preliminary data.</text>
</comment>
<accession>K0SI96</accession>
<gene>
    <name evidence="2" type="ORF">THAOC_13147</name>
</gene>
<dbReference type="OrthoDB" id="406027at2759"/>
<organism evidence="2 3">
    <name type="scientific">Thalassiosira oceanica</name>
    <name type="common">Marine diatom</name>
    <dbReference type="NCBI Taxonomy" id="159749"/>
    <lineage>
        <taxon>Eukaryota</taxon>
        <taxon>Sar</taxon>
        <taxon>Stramenopiles</taxon>
        <taxon>Ochrophyta</taxon>
        <taxon>Bacillariophyta</taxon>
        <taxon>Coscinodiscophyceae</taxon>
        <taxon>Thalassiosirophycidae</taxon>
        <taxon>Thalassiosirales</taxon>
        <taxon>Thalassiosiraceae</taxon>
        <taxon>Thalassiosira</taxon>
    </lineage>
</organism>
<evidence type="ECO:0000313" key="2">
    <source>
        <dbReference type="EMBL" id="EJK65953.1"/>
    </source>
</evidence>
<protein>
    <recommendedName>
        <fullName evidence="4">Peptidase C1A papain C-terminal domain-containing protein</fullName>
    </recommendedName>
</protein>
<feature type="chain" id="PRO_5003841141" description="Peptidase C1A papain C-terminal domain-containing protein" evidence="1">
    <location>
        <begin position="20"/>
        <end position="518"/>
    </location>
</feature>
<reference evidence="2 3" key="1">
    <citation type="journal article" date="2012" name="Genome Biol.">
        <title>Genome and low-iron response of an oceanic diatom adapted to chronic iron limitation.</title>
        <authorList>
            <person name="Lommer M."/>
            <person name="Specht M."/>
            <person name="Roy A.S."/>
            <person name="Kraemer L."/>
            <person name="Andreson R."/>
            <person name="Gutowska M.A."/>
            <person name="Wolf J."/>
            <person name="Bergner S.V."/>
            <person name="Schilhabel M.B."/>
            <person name="Klostermeier U.C."/>
            <person name="Beiko R.G."/>
            <person name="Rosenstiel P."/>
            <person name="Hippler M."/>
            <person name="Laroche J."/>
        </authorList>
    </citation>
    <scope>NUCLEOTIDE SEQUENCE [LARGE SCALE GENOMIC DNA]</scope>
    <source>
        <strain evidence="2 3">CCMP1005</strain>
    </source>
</reference>
<feature type="signal peptide" evidence="1">
    <location>
        <begin position="1"/>
        <end position="19"/>
    </location>
</feature>
<dbReference type="EMBL" id="AGNL01015358">
    <property type="protein sequence ID" value="EJK65953.1"/>
    <property type="molecule type" value="Genomic_DNA"/>
</dbReference>
<dbReference type="Proteomes" id="UP000266841">
    <property type="component" value="Unassembled WGS sequence"/>
</dbReference>
<sequence length="518" mass="55862">MNFKTCIALLSLIAETVVAETVLSTGKCTVGDIENVIHTNFRDIPAGTRVYTGDPVNAINVCTQIDFDKYNEGDVVSILLAKVFPGCSDKSHENPTCTAIRTTLDTFQQLEEMGCAPLFRNYLPAWTNSSQSDVACKSGSFDIKTMSFNEGGENGCNSFALCDILLTVMTLSANQEQTGTCGPTSLFTALSQAGPVRALRLATEIVWIGKTSYMSNNPCYYIYYMVPGVQDLKNKGSSGQYPEFVQNPGNQLILPDGSNEKDVEQFQGEHADFIVHVCKGMVDANYDCSLNNAPGPINPFPTLDYNSASYWFSFPKMADPNAATQFQLFASGNITAQEVTSASAQEFIEGLLCSISPNGAMSLEEVVEEATNFGPNALGINIPRITLEQLNEACQSANMNERAVIVEIASSALQDDGTTGCDHFVVLHSCDVAKDEYMIWSWASMFNMTAKQLVGNATDDQPGGAICSLMTAAPTSNERYVYPEPTPCDPGVCHVFCDEGGDEEVSTGLRGGSIVAVN</sequence>